<comment type="subcellular location">
    <subcellularLocation>
        <location evidence="1">Cell envelope</location>
    </subcellularLocation>
</comment>
<reference evidence="5 6" key="1">
    <citation type="submission" date="2022-06" db="EMBL/GenBank/DDBJ databases">
        <title>Genomic Encyclopedia of Type Strains, Phase I: the one thousand microbial genomes (KMG-I) project.</title>
        <authorList>
            <person name="Kyrpides N."/>
        </authorList>
    </citation>
    <scope>NUCLEOTIDE SEQUENCE [LARGE SCALE GENOMIC DNA]</scope>
    <source>
        <strain evidence="5 6">DSM 43889</strain>
    </source>
</reference>
<proteinExistence type="inferred from homology"/>
<dbReference type="Gene3D" id="3.40.50.2300">
    <property type="match status" value="2"/>
</dbReference>
<dbReference type="Proteomes" id="UP000791080">
    <property type="component" value="Unassembled WGS sequence"/>
</dbReference>
<dbReference type="InterPro" id="IPR025997">
    <property type="entry name" value="SBP_2_dom"/>
</dbReference>
<dbReference type="PANTHER" id="PTHR46847">
    <property type="entry name" value="D-ALLOSE-BINDING PERIPLASMIC PROTEIN-RELATED"/>
    <property type="match status" value="1"/>
</dbReference>
<evidence type="ECO:0000256" key="2">
    <source>
        <dbReference type="ARBA" id="ARBA00007639"/>
    </source>
</evidence>
<dbReference type="PROSITE" id="PS51257">
    <property type="entry name" value="PROKAR_LIPOPROTEIN"/>
    <property type="match status" value="1"/>
</dbReference>
<evidence type="ECO:0000259" key="4">
    <source>
        <dbReference type="Pfam" id="PF13407"/>
    </source>
</evidence>
<dbReference type="EMBL" id="AUBJ02000001">
    <property type="protein sequence ID" value="MCP2333000.1"/>
    <property type="molecule type" value="Genomic_DNA"/>
</dbReference>
<dbReference type="Pfam" id="PF13407">
    <property type="entry name" value="Peripla_BP_4"/>
    <property type="match status" value="1"/>
</dbReference>
<dbReference type="SUPFAM" id="SSF53822">
    <property type="entry name" value="Periplasmic binding protein-like I"/>
    <property type="match status" value="1"/>
</dbReference>
<protein>
    <submittedName>
        <fullName evidence="5">Monosaccharide ABC transporter substrate-binding protein, CUT2 family</fullName>
    </submittedName>
</protein>
<dbReference type="PANTHER" id="PTHR46847:SF1">
    <property type="entry name" value="D-ALLOSE-BINDING PERIPLASMIC PROTEIN-RELATED"/>
    <property type="match status" value="1"/>
</dbReference>
<evidence type="ECO:0000313" key="5">
    <source>
        <dbReference type="EMBL" id="MCP2333000.1"/>
    </source>
</evidence>
<organism evidence="5 6">
    <name type="scientific">Actinoalloteichus caeruleus DSM 43889</name>
    <dbReference type="NCBI Taxonomy" id="1120930"/>
    <lineage>
        <taxon>Bacteria</taxon>
        <taxon>Bacillati</taxon>
        <taxon>Actinomycetota</taxon>
        <taxon>Actinomycetes</taxon>
        <taxon>Pseudonocardiales</taxon>
        <taxon>Pseudonocardiaceae</taxon>
        <taxon>Actinoalloteichus</taxon>
        <taxon>Actinoalloteichus cyanogriseus</taxon>
    </lineage>
</organism>
<keyword evidence="3" id="KW-0732">Signal</keyword>
<feature type="domain" description="Periplasmic binding protein" evidence="4">
    <location>
        <begin position="35"/>
        <end position="284"/>
    </location>
</feature>
<dbReference type="RefSeq" id="WP_162147276.1">
    <property type="nucleotide sequence ID" value="NZ_AUBJ02000001.1"/>
</dbReference>
<keyword evidence="6" id="KW-1185">Reference proteome</keyword>
<comment type="caution">
    <text evidence="5">The sequence shown here is derived from an EMBL/GenBank/DDBJ whole genome shotgun (WGS) entry which is preliminary data.</text>
</comment>
<evidence type="ECO:0000256" key="3">
    <source>
        <dbReference type="ARBA" id="ARBA00022729"/>
    </source>
</evidence>
<comment type="similarity">
    <text evidence="2">Belongs to the bacterial solute-binding protein 2 family.</text>
</comment>
<sequence>MRRTAVATVAVAWAVTGCSPEPVEPEPLPGEGLRVGFVATGGDTATATALAEGVRTAAADTGVEVVTADVGAEPDPGRQAEGFADLLAEGVDAVLLDPLDPSVLAPVLDRAAEEDVPVITLNRSLETTTAAVLPDVEQAGRVAARGVLGTGVIGEVAVLRGVPDTTASQQVFTGFEETLAERDEVTLIAERAAGYDRDRAAERTTELLDAHPYLVAIFAETDEMALGALDALGDRAGRDVLVLGFGGGDEARAALAEGTLTATVTEQPGELGRAGVRHAVRVLTEDEPAERVLVDHVLVDRENAAAG</sequence>
<accession>A0ABT1JKH4</accession>
<dbReference type="CDD" id="cd01536">
    <property type="entry name" value="PBP1_ABC_sugar_binding-like"/>
    <property type="match status" value="1"/>
</dbReference>
<evidence type="ECO:0000256" key="1">
    <source>
        <dbReference type="ARBA" id="ARBA00004196"/>
    </source>
</evidence>
<gene>
    <name evidence="5" type="ORF">G443_003270</name>
</gene>
<evidence type="ECO:0000313" key="6">
    <source>
        <dbReference type="Proteomes" id="UP000791080"/>
    </source>
</evidence>
<name>A0ABT1JKH4_ACTCY</name>
<dbReference type="InterPro" id="IPR028082">
    <property type="entry name" value="Peripla_BP_I"/>
</dbReference>